<reference evidence="2 3" key="1">
    <citation type="journal article" date="2018" name="Environ. Microbiol.">
        <title>Novel energy conservation strategies and behaviour of Pelotomaculum schinkii driving syntrophic propionate catabolism.</title>
        <authorList>
            <person name="Hidalgo-Ahumada C.A.P."/>
            <person name="Nobu M.K."/>
            <person name="Narihiro T."/>
            <person name="Tamaki H."/>
            <person name="Liu W.T."/>
            <person name="Kamagata Y."/>
            <person name="Stams A.J.M."/>
            <person name="Imachi H."/>
            <person name="Sousa D.Z."/>
        </authorList>
    </citation>
    <scope>NUCLEOTIDE SEQUENCE [LARGE SCALE GENOMIC DNA]</scope>
    <source>
        <strain evidence="2 3">MGP</strain>
    </source>
</reference>
<dbReference type="Pfam" id="PF04371">
    <property type="entry name" value="PAD_porph"/>
    <property type="match status" value="1"/>
</dbReference>
<dbReference type="PANTHER" id="PTHR31377:SF0">
    <property type="entry name" value="AGMATINE DEIMINASE-RELATED"/>
    <property type="match status" value="1"/>
</dbReference>
<keyword evidence="1 2" id="KW-0378">Hydrolase</keyword>
<dbReference type="PANTHER" id="PTHR31377">
    <property type="entry name" value="AGMATINE DEIMINASE-RELATED"/>
    <property type="match status" value="1"/>
</dbReference>
<dbReference type="AlphaFoldDB" id="A0A4Y7RPQ0"/>
<evidence type="ECO:0000313" key="3">
    <source>
        <dbReference type="Proteomes" id="UP000297597"/>
    </source>
</evidence>
<proteinExistence type="predicted"/>
<dbReference type="EC" id="3.5.3.12" evidence="2"/>
<dbReference type="EMBL" id="QFFZ01000019">
    <property type="protein sequence ID" value="TEB10994.1"/>
    <property type="molecule type" value="Genomic_DNA"/>
</dbReference>
<protein>
    <submittedName>
        <fullName evidence="2">Putative agmatine deiminase</fullName>
        <ecNumber evidence="2">3.5.3.12</ecNumber>
    </submittedName>
</protein>
<dbReference type="InterPro" id="IPR007466">
    <property type="entry name" value="Peptidyl-Arg-deiminase_porph"/>
</dbReference>
<evidence type="ECO:0000313" key="2">
    <source>
        <dbReference type="EMBL" id="TEB10994.1"/>
    </source>
</evidence>
<dbReference type="Gene3D" id="3.75.10.10">
    <property type="entry name" value="L-arginine/glycine Amidinotransferase, Chain A"/>
    <property type="match status" value="1"/>
</dbReference>
<evidence type="ECO:0000256" key="1">
    <source>
        <dbReference type="ARBA" id="ARBA00022801"/>
    </source>
</evidence>
<sequence>MNYAVTNGAVLMQTYWQPGRADILKTTEEQVRGILQGAFPGRNIIGINAESVNLWGGGIHCITQHMPAS</sequence>
<dbReference type="GO" id="GO:0047632">
    <property type="term" value="F:agmatine deiminase activity"/>
    <property type="evidence" value="ECO:0007669"/>
    <property type="project" value="UniProtKB-EC"/>
</dbReference>
<comment type="caution">
    <text evidence="2">The sequence shown here is derived from an EMBL/GenBank/DDBJ whole genome shotgun (WGS) entry which is preliminary data.</text>
</comment>
<keyword evidence="3" id="KW-1185">Reference proteome</keyword>
<dbReference type="GO" id="GO:0004668">
    <property type="term" value="F:protein-arginine deiminase activity"/>
    <property type="evidence" value="ECO:0007669"/>
    <property type="project" value="InterPro"/>
</dbReference>
<name>A0A4Y7RPQ0_9FIRM</name>
<gene>
    <name evidence="2" type="primary">aguA_1</name>
    <name evidence="2" type="ORF">Pmgp_02010</name>
</gene>
<dbReference type="GO" id="GO:0009446">
    <property type="term" value="P:putrescine biosynthetic process"/>
    <property type="evidence" value="ECO:0007669"/>
    <property type="project" value="InterPro"/>
</dbReference>
<dbReference type="Proteomes" id="UP000297597">
    <property type="component" value="Unassembled WGS sequence"/>
</dbReference>
<organism evidence="2 3">
    <name type="scientific">Pelotomaculum propionicicum</name>
    <dbReference type="NCBI Taxonomy" id="258475"/>
    <lineage>
        <taxon>Bacteria</taxon>
        <taxon>Bacillati</taxon>
        <taxon>Bacillota</taxon>
        <taxon>Clostridia</taxon>
        <taxon>Eubacteriales</taxon>
        <taxon>Desulfotomaculaceae</taxon>
        <taxon>Pelotomaculum</taxon>
    </lineage>
</organism>
<accession>A0A4Y7RPQ0</accession>
<dbReference type="SUPFAM" id="SSF55909">
    <property type="entry name" value="Pentein"/>
    <property type="match status" value="1"/>
</dbReference>